<feature type="transmembrane region" description="Helical" evidence="3">
    <location>
        <begin position="56"/>
        <end position="77"/>
    </location>
</feature>
<keyword evidence="6" id="KW-1185">Reference proteome</keyword>
<dbReference type="InterPro" id="IPR011701">
    <property type="entry name" value="MFS"/>
</dbReference>
<dbReference type="EMBL" id="WIGM01001578">
    <property type="protein sequence ID" value="KAF6793758.1"/>
    <property type="molecule type" value="Genomic_DNA"/>
</dbReference>
<keyword evidence="3" id="KW-0472">Membrane</keyword>
<evidence type="ECO:0000256" key="2">
    <source>
        <dbReference type="ARBA" id="ARBA00006727"/>
    </source>
</evidence>
<dbReference type="Proteomes" id="UP000639643">
    <property type="component" value="Unassembled WGS sequence"/>
</dbReference>
<evidence type="ECO:0000256" key="3">
    <source>
        <dbReference type="SAM" id="Phobius"/>
    </source>
</evidence>
<dbReference type="InterPro" id="IPR036259">
    <property type="entry name" value="MFS_trans_sf"/>
</dbReference>
<protein>
    <submittedName>
        <fullName evidence="5">MFS monocarboxylate</fullName>
    </submittedName>
</protein>
<feature type="transmembrane region" description="Helical" evidence="3">
    <location>
        <begin position="143"/>
        <end position="162"/>
    </location>
</feature>
<feature type="transmembrane region" description="Helical" evidence="3">
    <location>
        <begin position="174"/>
        <end position="197"/>
    </location>
</feature>
<feature type="transmembrane region" description="Helical" evidence="3">
    <location>
        <begin position="242"/>
        <end position="264"/>
    </location>
</feature>
<sequence>MQSHQLQPPAGYDSFRSWLAVFGASLALFCTVGFLNAFAVFQEHYQTYLGKSESDISWIGSVSIFVLYLGAPVSGILCDRLGPTLLLCIGSVGQLLALFMRSLCKEYYQVFLAQGVLLGASMSLIFCPPVAVVSRRMPHRRGLALGLVIGGSSVGGVVWPIVLEQLLNRRGLGLGWTMRVVAFAMVPLLVVACLTVVDAPAIPPRSPNPDVGNDKGRPQPQLEMSLVEGKSATPSLLRNRTFMLLCCGLAVGYFGLLTPLFYVSAYGVERGLSPSAAFYLLSGLNAASFLGRMLPGVLADRYGHFNLCAAATLCAGVVGFCWTGATSLAGLVVWSLAYGFCSGGVMSLQSACVGKVAPAGKQGMAVGVMMGSIAITALVGPPISGQILGRFGYLALSAWTGATLVLGAAILAAARFRLNRRMLAVV</sequence>
<evidence type="ECO:0000256" key="1">
    <source>
        <dbReference type="ARBA" id="ARBA00004141"/>
    </source>
</evidence>
<dbReference type="AlphaFoldDB" id="A0A8H6IRR8"/>
<keyword evidence="3" id="KW-0812">Transmembrane</keyword>
<feature type="transmembrane region" description="Helical" evidence="3">
    <location>
        <begin position="391"/>
        <end position="414"/>
    </location>
</feature>
<comment type="caution">
    <text evidence="5">The sequence shown here is derived from an EMBL/GenBank/DDBJ whole genome shotgun (WGS) entry which is preliminary data.</text>
</comment>
<proteinExistence type="inferred from homology"/>
<dbReference type="Gene3D" id="1.20.1250.20">
    <property type="entry name" value="MFS general substrate transporter like domains"/>
    <property type="match status" value="1"/>
</dbReference>
<dbReference type="OrthoDB" id="6499973at2759"/>
<feature type="transmembrane region" description="Helical" evidence="3">
    <location>
        <begin position="107"/>
        <end position="131"/>
    </location>
</feature>
<evidence type="ECO:0000313" key="6">
    <source>
        <dbReference type="Proteomes" id="UP000639643"/>
    </source>
</evidence>
<comment type="similarity">
    <text evidence="2">Belongs to the major facilitator superfamily. Monocarboxylate porter (TC 2.A.1.13) family.</text>
</comment>
<feature type="transmembrane region" description="Helical" evidence="3">
    <location>
        <begin position="276"/>
        <end position="295"/>
    </location>
</feature>
<dbReference type="InterPro" id="IPR020846">
    <property type="entry name" value="MFS_dom"/>
</dbReference>
<dbReference type="GO" id="GO:0022857">
    <property type="term" value="F:transmembrane transporter activity"/>
    <property type="evidence" value="ECO:0007669"/>
    <property type="project" value="InterPro"/>
</dbReference>
<dbReference type="PANTHER" id="PTHR11360:SF250">
    <property type="entry name" value="MFS-TYPE TRANSPORTER AFUA_1G00970"/>
    <property type="match status" value="1"/>
</dbReference>
<name>A0A8H6IRR8_9PEZI</name>
<dbReference type="CDD" id="cd17352">
    <property type="entry name" value="MFS_MCT_SLC16"/>
    <property type="match status" value="1"/>
</dbReference>
<gene>
    <name evidence="5" type="ORF">CMUS01_16065</name>
</gene>
<evidence type="ECO:0000259" key="4">
    <source>
        <dbReference type="PROSITE" id="PS50850"/>
    </source>
</evidence>
<dbReference type="Pfam" id="PF07690">
    <property type="entry name" value="MFS_1"/>
    <property type="match status" value="1"/>
</dbReference>
<dbReference type="GO" id="GO:0016020">
    <property type="term" value="C:membrane"/>
    <property type="evidence" value="ECO:0007669"/>
    <property type="project" value="UniProtKB-SubCell"/>
</dbReference>
<feature type="domain" description="Major facilitator superfamily (MFS) profile" evidence="4">
    <location>
        <begin position="17"/>
        <end position="420"/>
    </location>
</feature>
<keyword evidence="3" id="KW-1133">Transmembrane helix</keyword>
<feature type="transmembrane region" description="Helical" evidence="3">
    <location>
        <begin position="331"/>
        <end position="353"/>
    </location>
</feature>
<feature type="transmembrane region" description="Helical" evidence="3">
    <location>
        <begin position="20"/>
        <end position="41"/>
    </location>
</feature>
<dbReference type="SUPFAM" id="SSF103473">
    <property type="entry name" value="MFS general substrate transporter"/>
    <property type="match status" value="1"/>
</dbReference>
<evidence type="ECO:0000313" key="5">
    <source>
        <dbReference type="EMBL" id="KAF6793758.1"/>
    </source>
</evidence>
<feature type="transmembrane region" description="Helical" evidence="3">
    <location>
        <begin position="84"/>
        <end position="101"/>
    </location>
</feature>
<dbReference type="InterPro" id="IPR050327">
    <property type="entry name" value="Proton-linked_MCT"/>
</dbReference>
<dbReference type="PROSITE" id="PS50850">
    <property type="entry name" value="MFS"/>
    <property type="match status" value="1"/>
</dbReference>
<feature type="transmembrane region" description="Helical" evidence="3">
    <location>
        <begin position="307"/>
        <end position="325"/>
    </location>
</feature>
<organism evidence="5 6">
    <name type="scientific">Colletotrichum musicola</name>
    <dbReference type="NCBI Taxonomy" id="2175873"/>
    <lineage>
        <taxon>Eukaryota</taxon>
        <taxon>Fungi</taxon>
        <taxon>Dikarya</taxon>
        <taxon>Ascomycota</taxon>
        <taxon>Pezizomycotina</taxon>
        <taxon>Sordariomycetes</taxon>
        <taxon>Hypocreomycetidae</taxon>
        <taxon>Glomerellales</taxon>
        <taxon>Glomerellaceae</taxon>
        <taxon>Colletotrichum</taxon>
        <taxon>Colletotrichum orchidearum species complex</taxon>
    </lineage>
</organism>
<reference evidence="5" key="1">
    <citation type="journal article" date="2020" name="Phytopathology">
        <title>Genome Sequence Resources of Colletotrichum truncatum, C. plurivorum, C. musicola, and C. sojae: Four Species Pathogenic to Soybean (Glycine max).</title>
        <authorList>
            <person name="Rogerio F."/>
            <person name="Boufleur T.R."/>
            <person name="Ciampi-Guillardi M."/>
            <person name="Sukno S.A."/>
            <person name="Thon M.R."/>
            <person name="Massola Junior N.S."/>
            <person name="Baroncelli R."/>
        </authorList>
    </citation>
    <scope>NUCLEOTIDE SEQUENCE</scope>
    <source>
        <strain evidence="5">LFN0074</strain>
    </source>
</reference>
<feature type="transmembrane region" description="Helical" evidence="3">
    <location>
        <begin position="365"/>
        <end position="385"/>
    </location>
</feature>
<dbReference type="PANTHER" id="PTHR11360">
    <property type="entry name" value="MONOCARBOXYLATE TRANSPORTER"/>
    <property type="match status" value="1"/>
</dbReference>
<accession>A0A8H6IRR8</accession>
<comment type="subcellular location">
    <subcellularLocation>
        <location evidence="1">Membrane</location>
        <topology evidence="1">Multi-pass membrane protein</topology>
    </subcellularLocation>
</comment>